<keyword evidence="7" id="KW-0812">Transmembrane</keyword>
<accession>A0A1W0CZ79</accession>
<name>A0A1W0CZ79_9NEIS</name>
<keyword evidence="6" id="KW-0997">Cell inner membrane</keyword>
<organism evidence="11 12">
    <name type="scientific">Chromobacterium haemolyticum</name>
    <dbReference type="NCBI Taxonomy" id="394935"/>
    <lineage>
        <taxon>Bacteria</taxon>
        <taxon>Pseudomonadati</taxon>
        <taxon>Pseudomonadota</taxon>
        <taxon>Betaproteobacteria</taxon>
        <taxon>Neisseriales</taxon>
        <taxon>Chromobacteriaceae</taxon>
        <taxon>Chromobacterium</taxon>
    </lineage>
</organism>
<keyword evidence="9" id="KW-0472">Membrane</keyword>
<comment type="caution">
    <text evidence="11">The sequence shown here is derived from an EMBL/GenBank/DDBJ whole genome shotgun (WGS) entry which is preliminary data.</text>
</comment>
<evidence type="ECO:0000313" key="12">
    <source>
        <dbReference type="Proteomes" id="UP000192721"/>
    </source>
</evidence>
<dbReference type="Proteomes" id="UP000192721">
    <property type="component" value="Unassembled WGS sequence"/>
</dbReference>
<keyword evidence="4" id="KW-0813">Transport</keyword>
<dbReference type="AlphaFoldDB" id="A0A1W0CZ79"/>
<evidence type="ECO:0000256" key="5">
    <source>
        <dbReference type="ARBA" id="ARBA00022475"/>
    </source>
</evidence>
<evidence type="ECO:0000313" key="11">
    <source>
        <dbReference type="EMBL" id="OQS39902.1"/>
    </source>
</evidence>
<comment type="subcellular location">
    <subcellularLocation>
        <location evidence="1">Cell inner membrane</location>
    </subcellularLocation>
</comment>
<dbReference type="GO" id="GO:0005886">
    <property type="term" value="C:plasma membrane"/>
    <property type="evidence" value="ECO:0007669"/>
    <property type="project" value="UniProtKB-SubCell"/>
</dbReference>
<dbReference type="InterPro" id="IPR022792">
    <property type="entry name" value="T2SS_protein-GspN"/>
</dbReference>
<dbReference type="GO" id="GO:0015628">
    <property type="term" value="P:protein secretion by the type II secretion system"/>
    <property type="evidence" value="ECO:0007669"/>
    <property type="project" value="InterPro"/>
</dbReference>
<evidence type="ECO:0000256" key="1">
    <source>
        <dbReference type="ARBA" id="ARBA00004533"/>
    </source>
</evidence>
<evidence type="ECO:0000256" key="4">
    <source>
        <dbReference type="ARBA" id="ARBA00022448"/>
    </source>
</evidence>
<proteinExistence type="inferred from homology"/>
<evidence type="ECO:0000256" key="2">
    <source>
        <dbReference type="ARBA" id="ARBA00007208"/>
    </source>
</evidence>
<evidence type="ECO:0000256" key="6">
    <source>
        <dbReference type="ARBA" id="ARBA00022519"/>
    </source>
</evidence>
<dbReference type="EMBL" id="MUKV01000012">
    <property type="protein sequence ID" value="OQS39902.1"/>
    <property type="molecule type" value="Genomic_DNA"/>
</dbReference>
<keyword evidence="8" id="KW-0653">Protein transport</keyword>
<keyword evidence="5" id="KW-1003">Cell membrane</keyword>
<comment type="similarity">
    <text evidence="2">Belongs to the GSP N family.</text>
</comment>
<protein>
    <recommendedName>
        <fullName evidence="3">Type II secretion system protein N</fullName>
    </recommendedName>
    <alternativeName>
        <fullName evidence="10">General secretion pathway protein N</fullName>
    </alternativeName>
</protein>
<evidence type="ECO:0000256" key="10">
    <source>
        <dbReference type="ARBA" id="ARBA00030772"/>
    </source>
</evidence>
<dbReference type="Pfam" id="PF01203">
    <property type="entry name" value="T2SSN"/>
    <property type="match status" value="1"/>
</dbReference>
<evidence type="ECO:0000256" key="8">
    <source>
        <dbReference type="ARBA" id="ARBA00022927"/>
    </source>
</evidence>
<evidence type="ECO:0000256" key="9">
    <source>
        <dbReference type="ARBA" id="ARBA00023136"/>
    </source>
</evidence>
<dbReference type="RefSeq" id="WP_081555543.1">
    <property type="nucleotide sequence ID" value="NZ_MUKV01000012.1"/>
</dbReference>
<gene>
    <name evidence="11" type="ORF">B0T45_11385</name>
</gene>
<reference evidence="11 12" key="1">
    <citation type="submission" date="2017-02" db="EMBL/GenBank/DDBJ databases">
        <title>Chromobacterium haemolyticum H5244.</title>
        <authorList>
            <person name="Gulvik C.A."/>
        </authorList>
    </citation>
    <scope>NUCLEOTIDE SEQUENCE [LARGE SCALE GENOMIC DNA]</scope>
    <source>
        <strain evidence="11 12">H5244</strain>
    </source>
</reference>
<evidence type="ECO:0000256" key="3">
    <source>
        <dbReference type="ARBA" id="ARBA00021563"/>
    </source>
</evidence>
<sequence>MKRKILIGALLGALFLTGLVAALPATLLSLPLLRATGDRWQFSGAQGTVWQGKTQLVYVGDKGEVLPMSRIGWNFQPKALLSGRAIWLLESDGQDGKLEWGWGGVEVNGVNLTLPVAALANLSKTWQAARLGGDLQLKVGQFSRKGGQLAGNLHLSWLGAASPLSPLSPFGSYQMDVNGAGAGVALNVATLDGPLNLSGQGQWQPGAAFALSGSADSPPEKYDALKPLMLMLGKPSGPTSVQWQIRPGA</sequence>
<evidence type="ECO:0000256" key="7">
    <source>
        <dbReference type="ARBA" id="ARBA00022692"/>
    </source>
</evidence>
<dbReference type="GO" id="GO:0015627">
    <property type="term" value="C:type II protein secretion system complex"/>
    <property type="evidence" value="ECO:0007669"/>
    <property type="project" value="InterPro"/>
</dbReference>